<dbReference type="Pfam" id="PF10135">
    <property type="entry name" value="Rod-binding"/>
    <property type="match status" value="1"/>
</dbReference>
<dbReference type="RefSeq" id="WP_198884561.1">
    <property type="nucleotide sequence ID" value="NZ_JAEKJA010000034.1"/>
</dbReference>
<accession>A0A934IV16</accession>
<dbReference type="EMBL" id="JAEKJA010000034">
    <property type="protein sequence ID" value="MBJ3778657.1"/>
    <property type="molecule type" value="Genomic_DNA"/>
</dbReference>
<protein>
    <submittedName>
        <fullName evidence="2">Rod-binding protein</fullName>
    </submittedName>
</protein>
<dbReference type="AlphaFoldDB" id="A0A934IV16"/>
<name>A0A934IV16_9HYPH</name>
<evidence type="ECO:0000313" key="2">
    <source>
        <dbReference type="EMBL" id="MBJ3778657.1"/>
    </source>
</evidence>
<feature type="domain" description="Flagellar protein FlgJ N-terminal" evidence="1">
    <location>
        <begin position="53"/>
        <end position="96"/>
    </location>
</feature>
<proteinExistence type="predicted"/>
<evidence type="ECO:0000313" key="3">
    <source>
        <dbReference type="Proteomes" id="UP000609531"/>
    </source>
</evidence>
<dbReference type="Proteomes" id="UP000609531">
    <property type="component" value="Unassembled WGS sequence"/>
</dbReference>
<organism evidence="2 3">
    <name type="scientific">Acuticoccus mangrovi</name>
    <dbReference type="NCBI Taxonomy" id="2796142"/>
    <lineage>
        <taxon>Bacteria</taxon>
        <taxon>Pseudomonadati</taxon>
        <taxon>Pseudomonadota</taxon>
        <taxon>Alphaproteobacteria</taxon>
        <taxon>Hyphomicrobiales</taxon>
        <taxon>Amorphaceae</taxon>
        <taxon>Acuticoccus</taxon>
    </lineage>
</organism>
<comment type="caution">
    <text evidence="2">The sequence shown here is derived from an EMBL/GenBank/DDBJ whole genome shotgun (WGS) entry which is preliminary data.</text>
</comment>
<keyword evidence="3" id="KW-1185">Reference proteome</keyword>
<dbReference type="InterPro" id="IPR019301">
    <property type="entry name" value="Flagellar_prot_FlgJ_N"/>
</dbReference>
<reference evidence="2" key="1">
    <citation type="submission" date="2020-12" db="EMBL/GenBank/DDBJ databases">
        <title>Bacterial taxonomy.</title>
        <authorList>
            <person name="Pan X."/>
        </authorList>
    </citation>
    <scope>NUCLEOTIDE SEQUENCE</scope>
    <source>
        <strain evidence="2">B2012</strain>
    </source>
</reference>
<sequence>MDFAALLGPARSAAEVTGVSPVTVQRLAAVRAGEGAGVGQEFEAATLTTFLASMLPSDDSPVWGGSAGRLWRGLFAEHLAAEVARSGGIGIADVVDRMIADRTGDTA</sequence>
<evidence type="ECO:0000259" key="1">
    <source>
        <dbReference type="Pfam" id="PF10135"/>
    </source>
</evidence>
<gene>
    <name evidence="2" type="ORF">JCR33_23355</name>
</gene>